<keyword evidence="6" id="KW-1185">Reference proteome</keyword>
<dbReference type="CDD" id="cd01427">
    <property type="entry name" value="HAD_like"/>
    <property type="match status" value="1"/>
</dbReference>
<dbReference type="EC" id="3.1.3.18" evidence="4"/>
<comment type="catalytic activity">
    <reaction evidence="1">
        <text>2-phosphoglycolate + H2O = glycolate + phosphate</text>
        <dbReference type="Rhea" id="RHEA:14369"/>
        <dbReference type="ChEBI" id="CHEBI:15377"/>
        <dbReference type="ChEBI" id="CHEBI:29805"/>
        <dbReference type="ChEBI" id="CHEBI:43474"/>
        <dbReference type="ChEBI" id="CHEBI:58033"/>
        <dbReference type="EC" id="3.1.3.18"/>
    </reaction>
</comment>
<reference evidence="5 6" key="1">
    <citation type="submission" date="2020-05" db="EMBL/GenBank/DDBJ databases">
        <title>Mucilaginibacter mali sp. nov.</title>
        <authorList>
            <person name="Kim H.S."/>
            <person name="Lee K.C."/>
            <person name="Suh M.K."/>
            <person name="Kim J.-S."/>
            <person name="Han K.-I."/>
            <person name="Eom M.K."/>
            <person name="Shin Y.K."/>
            <person name="Lee J.-S."/>
        </authorList>
    </citation>
    <scope>NUCLEOTIDE SEQUENCE [LARGE SCALE GENOMIC DNA]</scope>
    <source>
        <strain evidence="5 6">G2-14</strain>
    </source>
</reference>
<evidence type="ECO:0000256" key="1">
    <source>
        <dbReference type="ARBA" id="ARBA00000830"/>
    </source>
</evidence>
<dbReference type="GO" id="GO:0006281">
    <property type="term" value="P:DNA repair"/>
    <property type="evidence" value="ECO:0007669"/>
    <property type="project" value="TreeGrafter"/>
</dbReference>
<name>A0A7D4Q8T0_9SPHI</name>
<evidence type="ECO:0000256" key="2">
    <source>
        <dbReference type="ARBA" id="ARBA00004818"/>
    </source>
</evidence>
<accession>A0A7D4Q8T0</accession>
<dbReference type="InterPro" id="IPR050155">
    <property type="entry name" value="HAD-like_hydrolase_sf"/>
</dbReference>
<dbReference type="RefSeq" id="WP_173413780.1">
    <property type="nucleotide sequence ID" value="NZ_CP054139.1"/>
</dbReference>
<dbReference type="InterPro" id="IPR023214">
    <property type="entry name" value="HAD_sf"/>
</dbReference>
<protein>
    <recommendedName>
        <fullName evidence="4">phosphoglycolate phosphatase</fullName>
        <ecNumber evidence="4">3.1.3.18</ecNumber>
    </recommendedName>
</protein>
<proteinExistence type="inferred from homology"/>
<dbReference type="Gene3D" id="3.40.50.1000">
    <property type="entry name" value="HAD superfamily/HAD-like"/>
    <property type="match status" value="1"/>
</dbReference>
<dbReference type="InterPro" id="IPR036412">
    <property type="entry name" value="HAD-like_sf"/>
</dbReference>
<evidence type="ECO:0000313" key="5">
    <source>
        <dbReference type="EMBL" id="QKJ29084.1"/>
    </source>
</evidence>
<dbReference type="PANTHER" id="PTHR43434">
    <property type="entry name" value="PHOSPHOGLYCOLATE PHOSPHATASE"/>
    <property type="match status" value="1"/>
</dbReference>
<sequence length="204" mass="24055">MKYSDIDPRKTAFIFELDNVLYPEKDYLYQVYYLFAGFLEYTEMLDAKVLVNLMVKTHDEDGPEVVFDRVQQRFQLDEQYRFNFEHLHKSAQLPLKLLLYADMLQLMQDIVVDRKKLFIVTNGNPEQQLNKLKHVEWHGLEKYLTCYFADELSPKPEPDSIYKLIADHGLQRRDMVMTGVTDTDVLCAEACGIDFIYADEFISL</sequence>
<dbReference type="SUPFAM" id="SSF56784">
    <property type="entry name" value="HAD-like"/>
    <property type="match status" value="1"/>
</dbReference>
<evidence type="ECO:0000256" key="3">
    <source>
        <dbReference type="ARBA" id="ARBA00006171"/>
    </source>
</evidence>
<dbReference type="Gene3D" id="1.10.150.520">
    <property type="match status" value="1"/>
</dbReference>
<dbReference type="AlphaFoldDB" id="A0A7D4Q8T0"/>
<dbReference type="KEGG" id="mmab:HQ865_04720"/>
<dbReference type="Proteomes" id="UP000505355">
    <property type="component" value="Chromosome"/>
</dbReference>
<evidence type="ECO:0000313" key="6">
    <source>
        <dbReference type="Proteomes" id="UP000505355"/>
    </source>
</evidence>
<dbReference type="Pfam" id="PF13419">
    <property type="entry name" value="HAD_2"/>
    <property type="match status" value="1"/>
</dbReference>
<dbReference type="InterPro" id="IPR041492">
    <property type="entry name" value="HAD_2"/>
</dbReference>
<dbReference type="GO" id="GO:0008967">
    <property type="term" value="F:phosphoglycolate phosphatase activity"/>
    <property type="evidence" value="ECO:0007669"/>
    <property type="project" value="UniProtKB-EC"/>
</dbReference>
<gene>
    <name evidence="5" type="ORF">HQ865_04720</name>
</gene>
<organism evidence="5 6">
    <name type="scientific">Mucilaginibacter mali</name>
    <dbReference type="NCBI Taxonomy" id="2740462"/>
    <lineage>
        <taxon>Bacteria</taxon>
        <taxon>Pseudomonadati</taxon>
        <taxon>Bacteroidota</taxon>
        <taxon>Sphingobacteriia</taxon>
        <taxon>Sphingobacteriales</taxon>
        <taxon>Sphingobacteriaceae</taxon>
        <taxon>Mucilaginibacter</taxon>
    </lineage>
</organism>
<keyword evidence="5" id="KW-0378">Hydrolase</keyword>
<dbReference type="EMBL" id="CP054139">
    <property type="protein sequence ID" value="QKJ29084.1"/>
    <property type="molecule type" value="Genomic_DNA"/>
</dbReference>
<evidence type="ECO:0000256" key="4">
    <source>
        <dbReference type="ARBA" id="ARBA00013078"/>
    </source>
</evidence>
<dbReference type="PANTHER" id="PTHR43434:SF1">
    <property type="entry name" value="PHOSPHOGLYCOLATE PHOSPHATASE"/>
    <property type="match status" value="1"/>
</dbReference>
<comment type="pathway">
    <text evidence="2">Organic acid metabolism; glycolate biosynthesis; glycolate from 2-phosphoglycolate: step 1/1.</text>
</comment>
<comment type="similarity">
    <text evidence="3">Belongs to the HAD-like hydrolase superfamily. CbbY/CbbZ/Gph/YieH family.</text>
</comment>